<dbReference type="InterPro" id="IPR050744">
    <property type="entry name" value="AI-2_Isomerase_LsrG"/>
</dbReference>
<dbReference type="GO" id="GO:0004497">
    <property type="term" value="F:monooxygenase activity"/>
    <property type="evidence" value="ECO:0007669"/>
    <property type="project" value="UniProtKB-KW"/>
</dbReference>
<evidence type="ECO:0000313" key="3">
    <source>
        <dbReference type="Proteomes" id="UP001596473"/>
    </source>
</evidence>
<keyword evidence="2" id="KW-0503">Monooxygenase</keyword>
<evidence type="ECO:0000259" key="1">
    <source>
        <dbReference type="PROSITE" id="PS51725"/>
    </source>
</evidence>
<accession>A0ABW2QSU3</accession>
<reference evidence="3" key="1">
    <citation type="journal article" date="2019" name="Int. J. Syst. Evol. Microbiol.">
        <title>The Global Catalogue of Microorganisms (GCM) 10K type strain sequencing project: providing services to taxonomists for standard genome sequencing and annotation.</title>
        <authorList>
            <consortium name="The Broad Institute Genomics Platform"/>
            <consortium name="The Broad Institute Genome Sequencing Center for Infectious Disease"/>
            <person name="Wu L."/>
            <person name="Ma J."/>
        </authorList>
    </citation>
    <scope>NUCLEOTIDE SEQUENCE [LARGE SCALE GENOMIC DNA]</scope>
    <source>
        <strain evidence="3">CCUG 62945</strain>
    </source>
</reference>
<dbReference type="Proteomes" id="UP001596473">
    <property type="component" value="Unassembled WGS sequence"/>
</dbReference>
<dbReference type="RefSeq" id="WP_380185567.1">
    <property type="nucleotide sequence ID" value="NZ_JBHTBQ010000002.1"/>
</dbReference>
<sequence>MSNPLFVLATIIAKPNHAQQVADVIRLALAPSRQEEGCHRYDLLLDNQDDHRFIIQEQWQNIAAHNAHMLTTHFKTLVECIAPLASIEVTKLSLLA</sequence>
<dbReference type="SUPFAM" id="SSF54909">
    <property type="entry name" value="Dimeric alpha+beta barrel"/>
    <property type="match status" value="1"/>
</dbReference>
<dbReference type="EMBL" id="JBHTBQ010000002">
    <property type="protein sequence ID" value="MFC7418523.1"/>
    <property type="molecule type" value="Genomic_DNA"/>
</dbReference>
<name>A0ABW2QSU3_9NEIS</name>
<dbReference type="PANTHER" id="PTHR33336">
    <property type="entry name" value="QUINOL MONOOXYGENASE YGIN-RELATED"/>
    <property type="match status" value="1"/>
</dbReference>
<dbReference type="PANTHER" id="PTHR33336:SF15">
    <property type="entry name" value="ABM DOMAIN-CONTAINING PROTEIN"/>
    <property type="match status" value="1"/>
</dbReference>
<evidence type="ECO:0000313" key="2">
    <source>
        <dbReference type="EMBL" id="MFC7418523.1"/>
    </source>
</evidence>
<dbReference type="Pfam" id="PF03992">
    <property type="entry name" value="ABM"/>
    <property type="match status" value="1"/>
</dbReference>
<dbReference type="PROSITE" id="PS51725">
    <property type="entry name" value="ABM"/>
    <property type="match status" value="1"/>
</dbReference>
<dbReference type="InterPro" id="IPR007138">
    <property type="entry name" value="ABM_dom"/>
</dbReference>
<keyword evidence="3" id="KW-1185">Reference proteome</keyword>
<gene>
    <name evidence="2" type="ORF">ACFQNF_01340</name>
</gene>
<dbReference type="InterPro" id="IPR011008">
    <property type="entry name" value="Dimeric_a/b-barrel"/>
</dbReference>
<proteinExistence type="predicted"/>
<keyword evidence="2" id="KW-0560">Oxidoreductase</keyword>
<dbReference type="Gene3D" id="3.30.70.100">
    <property type="match status" value="1"/>
</dbReference>
<feature type="domain" description="ABM" evidence="1">
    <location>
        <begin position="5"/>
        <end position="95"/>
    </location>
</feature>
<dbReference type="EC" id="1.-.-.-" evidence="2"/>
<protein>
    <submittedName>
        <fullName evidence="2">Quinol monooxygenase</fullName>
        <ecNumber evidence="2">1.-.-.-</ecNumber>
    </submittedName>
</protein>
<organism evidence="2 3">
    <name type="scientific">Iodobacter arcticus</name>
    <dbReference type="NCBI Taxonomy" id="590593"/>
    <lineage>
        <taxon>Bacteria</taxon>
        <taxon>Pseudomonadati</taxon>
        <taxon>Pseudomonadota</taxon>
        <taxon>Betaproteobacteria</taxon>
        <taxon>Neisseriales</taxon>
        <taxon>Chitinibacteraceae</taxon>
        <taxon>Iodobacter</taxon>
    </lineage>
</organism>
<comment type="caution">
    <text evidence="2">The sequence shown here is derived from an EMBL/GenBank/DDBJ whole genome shotgun (WGS) entry which is preliminary data.</text>
</comment>